<gene>
    <name evidence="1" type="ORF">V6590_19565</name>
</gene>
<evidence type="ECO:0000313" key="2">
    <source>
        <dbReference type="Proteomes" id="UP001431963"/>
    </source>
</evidence>
<dbReference type="Proteomes" id="UP001431963">
    <property type="component" value="Unassembled WGS sequence"/>
</dbReference>
<accession>A0ABU8C072</accession>
<protein>
    <submittedName>
        <fullName evidence="1">Uncharacterized protein</fullName>
    </submittedName>
</protein>
<comment type="caution">
    <text evidence="1">The sequence shown here is derived from an EMBL/GenBank/DDBJ whole genome shotgun (WGS) entry which is preliminary data.</text>
</comment>
<reference evidence="1" key="1">
    <citation type="submission" date="2024-02" db="EMBL/GenBank/DDBJ databases">
        <title>Genome sequences of strain Gemmobacter sp. JM10B15.</title>
        <authorList>
            <person name="Zhang M."/>
        </authorList>
    </citation>
    <scope>NUCLEOTIDE SEQUENCE</scope>
    <source>
        <strain evidence="1">JM10B15</strain>
    </source>
</reference>
<keyword evidence="2" id="KW-1185">Reference proteome</keyword>
<name>A0ABU8C072_9RHOB</name>
<sequence>MIRRARRIVTKDELPELEAKAWEIVQRIGVFGHAELAVELSVSPRHIPPMVRKWLEEGRVQIKIHQAKGQRARFEPTFEYREPKDRISQVAHQLWTAMRGLKKFTPTDLAAHCREDLRVTVPEASAYAQALLRGEYLRVLQRAAPDQKREATYQLLKNTGPRAPCEKRVVALWDPNEGVFSYVTGVGRMERAK</sequence>
<proteinExistence type="predicted"/>
<evidence type="ECO:0000313" key="1">
    <source>
        <dbReference type="EMBL" id="MEH7830355.1"/>
    </source>
</evidence>
<dbReference type="RefSeq" id="WP_335425398.1">
    <property type="nucleotide sequence ID" value="NZ_JBALHR010000022.1"/>
</dbReference>
<dbReference type="EMBL" id="JBALHR010000022">
    <property type="protein sequence ID" value="MEH7830355.1"/>
    <property type="molecule type" value="Genomic_DNA"/>
</dbReference>
<organism evidence="1 2">
    <name type="scientific">Gemmobacter denitrificans</name>
    <dbReference type="NCBI Taxonomy" id="3123040"/>
    <lineage>
        <taxon>Bacteria</taxon>
        <taxon>Pseudomonadati</taxon>
        <taxon>Pseudomonadota</taxon>
        <taxon>Alphaproteobacteria</taxon>
        <taxon>Rhodobacterales</taxon>
        <taxon>Paracoccaceae</taxon>
        <taxon>Gemmobacter</taxon>
    </lineage>
</organism>